<dbReference type="InterPro" id="IPR005225">
    <property type="entry name" value="Small_GTP-bd"/>
</dbReference>
<name>A0A058Z5F6_FONAL</name>
<gene>
    <name evidence="5" type="ORF">H696_04590</name>
</gene>
<dbReference type="PANTHER" id="PTHR47977">
    <property type="entry name" value="RAS-RELATED PROTEIN RAB"/>
    <property type="match status" value="1"/>
</dbReference>
<dbReference type="OrthoDB" id="9989112at2759"/>
<proteinExistence type="predicted"/>
<dbReference type="SUPFAM" id="SSF52540">
    <property type="entry name" value="P-loop containing nucleoside triphosphate hydrolases"/>
    <property type="match status" value="1"/>
</dbReference>
<evidence type="ECO:0000256" key="2">
    <source>
        <dbReference type="ARBA" id="ARBA00023134"/>
    </source>
</evidence>
<dbReference type="NCBIfam" id="TIGR00231">
    <property type="entry name" value="small_GTP"/>
    <property type="match status" value="1"/>
</dbReference>
<keyword evidence="2" id="KW-0342">GTP-binding</keyword>
<dbReference type="SMART" id="SM00173">
    <property type="entry name" value="RAS"/>
    <property type="match status" value="1"/>
</dbReference>
<dbReference type="PROSITE" id="PS51420">
    <property type="entry name" value="RHO"/>
    <property type="match status" value="1"/>
</dbReference>
<reference evidence="5" key="1">
    <citation type="submission" date="2013-04" db="EMBL/GenBank/DDBJ databases">
        <title>The Genome Sequence of Fonticula alba ATCC 38817.</title>
        <authorList>
            <consortium name="The Broad Institute Genomics Platform"/>
            <person name="Russ C."/>
            <person name="Cuomo C."/>
            <person name="Burger G."/>
            <person name="Gray M.W."/>
            <person name="Holland P.W.H."/>
            <person name="King N."/>
            <person name="Lang F.B.F."/>
            <person name="Roger A.J."/>
            <person name="Ruiz-Trillo I."/>
            <person name="Brown M."/>
            <person name="Walker B."/>
            <person name="Young S."/>
            <person name="Zeng Q."/>
            <person name="Gargeya S."/>
            <person name="Fitzgerald M."/>
            <person name="Haas B."/>
            <person name="Abouelleil A."/>
            <person name="Allen A.W."/>
            <person name="Alvarado L."/>
            <person name="Arachchi H.M."/>
            <person name="Berlin A.M."/>
            <person name="Chapman S.B."/>
            <person name="Gainer-Dewar J."/>
            <person name="Goldberg J."/>
            <person name="Griggs A."/>
            <person name="Gujja S."/>
            <person name="Hansen M."/>
            <person name="Howarth C."/>
            <person name="Imamovic A."/>
            <person name="Ireland A."/>
            <person name="Larimer J."/>
            <person name="McCowan C."/>
            <person name="Murphy C."/>
            <person name="Pearson M."/>
            <person name="Poon T.W."/>
            <person name="Priest M."/>
            <person name="Roberts A."/>
            <person name="Saif S."/>
            <person name="Shea T."/>
            <person name="Sisk P."/>
            <person name="Sykes S."/>
            <person name="Wortman J."/>
            <person name="Nusbaum C."/>
            <person name="Birren B."/>
        </authorList>
    </citation>
    <scope>NUCLEOTIDE SEQUENCE [LARGE SCALE GENOMIC DNA]</scope>
    <source>
        <strain evidence="5">ATCC 38817</strain>
    </source>
</reference>
<dbReference type="GeneID" id="20529315"/>
<dbReference type="Pfam" id="PF00071">
    <property type="entry name" value="Ras"/>
    <property type="match status" value="1"/>
</dbReference>
<dbReference type="PROSITE" id="PS51419">
    <property type="entry name" value="RAB"/>
    <property type="match status" value="1"/>
</dbReference>
<feature type="compositionally biased region" description="Polar residues" evidence="4">
    <location>
        <begin position="181"/>
        <end position="196"/>
    </location>
</feature>
<evidence type="ECO:0000256" key="1">
    <source>
        <dbReference type="ARBA" id="ARBA00022741"/>
    </source>
</evidence>
<feature type="region of interest" description="Disordered" evidence="4">
    <location>
        <begin position="181"/>
        <end position="212"/>
    </location>
</feature>
<keyword evidence="1" id="KW-0547">Nucleotide-binding</keyword>
<dbReference type="PROSITE" id="PS51421">
    <property type="entry name" value="RAS"/>
    <property type="match status" value="1"/>
</dbReference>
<evidence type="ECO:0000256" key="4">
    <source>
        <dbReference type="SAM" id="MobiDB-lite"/>
    </source>
</evidence>
<organism evidence="5">
    <name type="scientific">Fonticula alba</name>
    <name type="common">Slime mold</name>
    <dbReference type="NCBI Taxonomy" id="691883"/>
    <lineage>
        <taxon>Eukaryota</taxon>
        <taxon>Rotosphaerida</taxon>
        <taxon>Fonticulaceae</taxon>
        <taxon>Fonticula</taxon>
    </lineage>
</organism>
<dbReference type="EMBL" id="KB932207">
    <property type="protein sequence ID" value="KCV69178.1"/>
    <property type="molecule type" value="Genomic_DNA"/>
</dbReference>
<dbReference type="InterPro" id="IPR050227">
    <property type="entry name" value="Rab"/>
</dbReference>
<dbReference type="Proteomes" id="UP000030693">
    <property type="component" value="Unassembled WGS sequence"/>
</dbReference>
<accession>A0A058Z5F6</accession>
<dbReference type="SMART" id="SM00177">
    <property type="entry name" value="ARF"/>
    <property type="match status" value="1"/>
</dbReference>
<sequence length="212" mass="23179">MSAAAPTALKILLIGDSGTGKTSLMYRYVDDRFRSDELATVGVDFKVRHVVVNDQCYKLLILDTAGQDRFRTLSSSYYRGAHGVILVYDITNRSSFDNLSSWFDELDYHCPPGENSNVVTMIVGNKLDSLDQCAVTTEEGQALARRRGSLFVQSSARTRVGVAQAFDHLVEKIVEKMALSNQTAAPSTQGNTVSKSQFDEAEEADEGSSCGC</sequence>
<keyword evidence="6" id="KW-1185">Reference proteome</keyword>
<protein>
    <submittedName>
        <fullName evidence="5">Rab family, other</fullName>
    </submittedName>
</protein>
<dbReference type="OMA" id="HDSAPTI"/>
<dbReference type="SMART" id="SM00175">
    <property type="entry name" value="RAB"/>
    <property type="match status" value="1"/>
</dbReference>
<dbReference type="PRINTS" id="PR00449">
    <property type="entry name" value="RASTRNSFRMNG"/>
</dbReference>
<dbReference type="GO" id="GO:0005525">
    <property type="term" value="F:GTP binding"/>
    <property type="evidence" value="ECO:0007669"/>
    <property type="project" value="UniProtKB-KW"/>
</dbReference>
<keyword evidence="3" id="KW-0449">Lipoprotein</keyword>
<evidence type="ECO:0000313" key="6">
    <source>
        <dbReference type="Proteomes" id="UP000030693"/>
    </source>
</evidence>
<dbReference type="SMART" id="SM00174">
    <property type="entry name" value="RHO"/>
    <property type="match status" value="1"/>
</dbReference>
<dbReference type="AlphaFoldDB" id="A0A058Z5F6"/>
<dbReference type="STRING" id="691883.A0A058Z5F6"/>
<dbReference type="GO" id="GO:0003924">
    <property type="term" value="F:GTPase activity"/>
    <property type="evidence" value="ECO:0007669"/>
    <property type="project" value="InterPro"/>
</dbReference>
<dbReference type="Gene3D" id="3.40.50.300">
    <property type="entry name" value="P-loop containing nucleotide triphosphate hydrolases"/>
    <property type="match status" value="1"/>
</dbReference>
<dbReference type="InterPro" id="IPR001806">
    <property type="entry name" value="Small_GTPase"/>
</dbReference>
<dbReference type="SMART" id="SM00176">
    <property type="entry name" value="RAN"/>
    <property type="match status" value="1"/>
</dbReference>
<dbReference type="eggNOG" id="KOG0080">
    <property type="taxonomic scope" value="Eukaryota"/>
</dbReference>
<dbReference type="FunFam" id="3.40.50.300:FF:001129">
    <property type="entry name" value="ras-related protein Rab-44 isoform X2"/>
    <property type="match status" value="1"/>
</dbReference>
<evidence type="ECO:0000256" key="3">
    <source>
        <dbReference type="ARBA" id="ARBA00023288"/>
    </source>
</evidence>
<dbReference type="RefSeq" id="XP_009496749.1">
    <property type="nucleotide sequence ID" value="XM_009498474.1"/>
</dbReference>
<evidence type="ECO:0000313" key="5">
    <source>
        <dbReference type="EMBL" id="KCV69178.1"/>
    </source>
</evidence>
<dbReference type="InterPro" id="IPR027417">
    <property type="entry name" value="P-loop_NTPase"/>
</dbReference>